<evidence type="ECO:0000313" key="1">
    <source>
        <dbReference type="EMBL" id="VYU45892.1"/>
    </source>
</evidence>
<gene>
    <name evidence="1" type="ORF">CPLFYP93_02349</name>
</gene>
<dbReference type="EMBL" id="CACRTV010000057">
    <property type="protein sequence ID" value="VYU45892.1"/>
    <property type="molecule type" value="Genomic_DNA"/>
</dbReference>
<protein>
    <submittedName>
        <fullName evidence="1">Uncharacterized protein</fullName>
    </submittedName>
</protein>
<dbReference type="RefSeq" id="WP_156561718.1">
    <property type="nucleotide sequence ID" value="NZ_CACRTV010000057.1"/>
</dbReference>
<sequence length="385" mass="43447">MSIKQSNSFGPKEIRKDPFKVLDSPVEAGNCPICGGLIYRSTSDSNVTVTCSNCDWWRNIYLTDDDVVRVNRETDYYKSLGIFNSKHLEIIIDGLEKGYDVSMYAKPEFNASQMIEIYLGLGRNVDVTLYANPNFTAEQMQGLRTALEYGIDIDVFLNNTPPARELWDIINKLIEEKAGDTVIFLKDEKLDEYCNPAIDLCPLRELPLDTIMQKYREIVNNSIHKRKYLISIKLKDRDSLDEAKAYGASIAYTCNLGDIMSPLGYVIEADGFRVYFYCDNNSGPFPQRFSAFKSEAITEDDYTSEDFKSACEKLLEEAGIANYSISGEFLDNVIEITADSKELVSLVKLKDSDNFYVAVPRTDAGVPVAKKLITIIYVVGFTNVQ</sequence>
<accession>A0A6N3F1M9</accession>
<dbReference type="AlphaFoldDB" id="A0A6N3F1M9"/>
<reference evidence="1" key="1">
    <citation type="submission" date="2019-11" db="EMBL/GenBank/DDBJ databases">
        <authorList>
            <person name="Feng L."/>
        </authorList>
    </citation>
    <scope>NUCLEOTIDE SEQUENCE</scope>
    <source>
        <strain evidence="1">CParaputrificumLFYP93</strain>
    </source>
</reference>
<proteinExistence type="predicted"/>
<organism evidence="1">
    <name type="scientific">Clostridium paraputrificum</name>
    <dbReference type="NCBI Taxonomy" id="29363"/>
    <lineage>
        <taxon>Bacteria</taxon>
        <taxon>Bacillati</taxon>
        <taxon>Bacillota</taxon>
        <taxon>Clostridia</taxon>
        <taxon>Eubacteriales</taxon>
        <taxon>Clostridiaceae</taxon>
        <taxon>Clostridium</taxon>
    </lineage>
</organism>
<name>A0A6N3F1M9_9CLOT</name>